<dbReference type="NCBIfam" id="TIGR01507">
    <property type="entry name" value="hopene_cyclase"/>
    <property type="match status" value="1"/>
</dbReference>
<evidence type="ECO:0000256" key="2">
    <source>
        <dbReference type="ARBA" id="ARBA00009755"/>
    </source>
</evidence>
<evidence type="ECO:0000256" key="3">
    <source>
        <dbReference type="ARBA" id="ARBA00022723"/>
    </source>
</evidence>
<comment type="pathway">
    <text evidence="1">Secondary metabolite biosynthesis; hopanoid biosynthesis.</text>
</comment>
<dbReference type="GO" id="GO:0051007">
    <property type="term" value="F:squalene-hopene cyclase activity"/>
    <property type="evidence" value="ECO:0007669"/>
    <property type="project" value="UniProtKB-EC"/>
</dbReference>
<dbReference type="Pfam" id="PF13249">
    <property type="entry name" value="SQHop_cyclase_N"/>
    <property type="match status" value="1"/>
</dbReference>
<keyword evidence="5 9" id="KW-0413">Isomerase</keyword>
<keyword evidence="10" id="KW-1185">Reference proteome</keyword>
<evidence type="ECO:0000313" key="10">
    <source>
        <dbReference type="Proteomes" id="UP001596066"/>
    </source>
</evidence>
<reference evidence="10" key="1">
    <citation type="journal article" date="2019" name="Int. J. Syst. Evol. Microbiol.">
        <title>The Global Catalogue of Microorganisms (GCM) 10K type strain sequencing project: providing services to taxonomists for standard genome sequencing and annotation.</title>
        <authorList>
            <consortium name="The Broad Institute Genomics Platform"/>
            <consortium name="The Broad Institute Genome Sequencing Center for Infectious Disease"/>
            <person name="Wu L."/>
            <person name="Ma J."/>
        </authorList>
    </citation>
    <scope>NUCLEOTIDE SEQUENCE [LARGE SCALE GENOMIC DNA]</scope>
    <source>
        <strain evidence="10">CGMCC 4.1622</strain>
    </source>
</reference>
<protein>
    <submittedName>
        <fullName evidence="9">Squalene--hopene cyclase</fullName>
        <ecNumber evidence="9">5.4.99.17</ecNumber>
    </submittedName>
</protein>
<evidence type="ECO:0000256" key="5">
    <source>
        <dbReference type="ARBA" id="ARBA00023235"/>
    </source>
</evidence>
<dbReference type="InterPro" id="IPR006400">
    <property type="entry name" value="Hopene-cyclase"/>
</dbReference>
<dbReference type="NCBIfam" id="TIGR01787">
    <property type="entry name" value="squalene_cyclas"/>
    <property type="match status" value="1"/>
</dbReference>
<dbReference type="Proteomes" id="UP001596066">
    <property type="component" value="Unassembled WGS sequence"/>
</dbReference>
<sequence length="651" mass="72061">MTATAGGRIDPKASVAVRQPDDSSPGAALSRATAHLLSLQHADGWWKGDLETNVTMDAEDLLLRQFLGIRTEEQTRATAAWIRSQQRDDGTWATFHGGPPELSTTVEAYVALKLAGEDPGAPHMAAAAAYVRGAGGIAAARVFTRIWLALFGWWPWEQLPELPPELIFLPRWAPLNLYSFAQWARQTIVPLTVVSAHRPVRPAPFDLTELHTDPANPFPTRPLAPAASWDGLFQRLDRLMHHYHRYALRPLRRLAMQQAARWIIERQESDGCWGGIQPPAVYSLISLSLLGYSLDHPVMKAGIASFDGFTVHTEDGRRWMEACQSPVWDTCLATIALRDAGLPGDHPALVRATDWMLAEEITTRGDWAVKRPQLAPGGWAFEFQNDTYPDVDDTAEVVLALHRVAHPEPEKVDGAMRRAVEWTLGMQSRNGAWGAFDADNTSPLPNKLPFCDFGEVIDPPSADVTAHMVEMLAAVGLAHDPRCRRGISWLLRNQEADGSWFGRWGTNYIYGTMSVLPALVAAGIAVDHPAVRRAVRWLGMRQNEDGGWGEDLRSYRDPDAWSGRGESTASQTAWALMALLSAGERESAAVERGVQWLVRAQRPDGTWDEPQFTGTGFPWDFSINYHLYRLVFPVTALGRYVRDEPLGGGAA</sequence>
<dbReference type="InterPro" id="IPR018333">
    <property type="entry name" value="Squalene_cyclase"/>
</dbReference>
<dbReference type="RefSeq" id="WP_346144777.1">
    <property type="nucleotide sequence ID" value="NZ_BAAAUA010000018.1"/>
</dbReference>
<accession>A0ABW0VDM6</accession>
<feature type="region of interest" description="Disordered" evidence="6">
    <location>
        <begin position="1"/>
        <end position="27"/>
    </location>
</feature>
<dbReference type="InterPro" id="IPR008930">
    <property type="entry name" value="Terpenoid_cyclase/PrenylTrfase"/>
</dbReference>
<organism evidence="9 10">
    <name type="scientific">Kitasatospora cinereorecta</name>
    <dbReference type="NCBI Taxonomy" id="285560"/>
    <lineage>
        <taxon>Bacteria</taxon>
        <taxon>Bacillati</taxon>
        <taxon>Actinomycetota</taxon>
        <taxon>Actinomycetes</taxon>
        <taxon>Kitasatosporales</taxon>
        <taxon>Streptomycetaceae</taxon>
        <taxon>Kitasatospora</taxon>
    </lineage>
</organism>
<dbReference type="Gene3D" id="1.50.10.20">
    <property type="match status" value="2"/>
</dbReference>
<dbReference type="PANTHER" id="PTHR11764">
    <property type="entry name" value="TERPENE CYCLASE/MUTASE FAMILY MEMBER"/>
    <property type="match status" value="1"/>
</dbReference>
<dbReference type="Pfam" id="PF13243">
    <property type="entry name" value="SQHop_cyclase_C"/>
    <property type="match status" value="1"/>
</dbReference>
<dbReference type="InterPro" id="IPR032696">
    <property type="entry name" value="SQ_cyclase_C"/>
</dbReference>
<comment type="similarity">
    <text evidence="2">Belongs to the terpene cyclase/mutase family.</text>
</comment>
<feature type="domain" description="Squalene cyclase N-terminal" evidence="8">
    <location>
        <begin position="30"/>
        <end position="314"/>
    </location>
</feature>
<dbReference type="EMBL" id="JBHSOC010000039">
    <property type="protein sequence ID" value="MFC5643978.1"/>
    <property type="molecule type" value="Genomic_DNA"/>
</dbReference>
<proteinExistence type="inferred from homology"/>
<keyword evidence="3" id="KW-0479">Metal-binding</keyword>
<comment type="caution">
    <text evidence="9">The sequence shown here is derived from an EMBL/GenBank/DDBJ whole genome shotgun (WGS) entry which is preliminary data.</text>
</comment>
<dbReference type="CDD" id="cd02892">
    <property type="entry name" value="SQCY_1"/>
    <property type="match status" value="1"/>
</dbReference>
<keyword evidence="4" id="KW-0677">Repeat</keyword>
<feature type="domain" description="Squalene cyclase C-terminal" evidence="7">
    <location>
        <begin position="325"/>
        <end position="641"/>
    </location>
</feature>
<evidence type="ECO:0000256" key="4">
    <source>
        <dbReference type="ARBA" id="ARBA00022737"/>
    </source>
</evidence>
<dbReference type="PANTHER" id="PTHR11764:SF20">
    <property type="entry name" value="LANOSTEROL SYNTHASE"/>
    <property type="match status" value="1"/>
</dbReference>
<name>A0ABW0VDM6_9ACTN</name>
<dbReference type="SFLD" id="SFLDG01016">
    <property type="entry name" value="Prenyltransferase_Like_2"/>
    <property type="match status" value="1"/>
</dbReference>
<gene>
    <name evidence="9" type="primary">shc</name>
    <name evidence="9" type="ORF">ACFPZF_21770</name>
</gene>
<dbReference type="InterPro" id="IPR032697">
    <property type="entry name" value="SQ_cyclase_N"/>
</dbReference>
<evidence type="ECO:0000313" key="9">
    <source>
        <dbReference type="EMBL" id="MFC5643978.1"/>
    </source>
</evidence>
<dbReference type="SUPFAM" id="SSF48239">
    <property type="entry name" value="Terpenoid cyclases/Protein prenyltransferases"/>
    <property type="match status" value="2"/>
</dbReference>
<evidence type="ECO:0000256" key="6">
    <source>
        <dbReference type="SAM" id="MobiDB-lite"/>
    </source>
</evidence>
<dbReference type="EC" id="5.4.99.17" evidence="9"/>
<evidence type="ECO:0000259" key="7">
    <source>
        <dbReference type="Pfam" id="PF13243"/>
    </source>
</evidence>
<evidence type="ECO:0000256" key="1">
    <source>
        <dbReference type="ARBA" id="ARBA00004999"/>
    </source>
</evidence>
<evidence type="ECO:0000259" key="8">
    <source>
        <dbReference type="Pfam" id="PF13249"/>
    </source>
</evidence>